<comment type="caution">
    <text evidence="9">The sequence shown here is derived from an EMBL/GenBank/DDBJ whole genome shotgun (WGS) entry which is preliminary data.</text>
</comment>
<keyword evidence="4" id="KW-0808">Transferase</keyword>
<evidence type="ECO:0000256" key="1">
    <source>
        <dbReference type="ARBA" id="ARBA00000085"/>
    </source>
</evidence>
<evidence type="ECO:0000259" key="7">
    <source>
        <dbReference type="PROSITE" id="PS50109"/>
    </source>
</evidence>
<dbReference type="SUPFAM" id="SSF55785">
    <property type="entry name" value="PYP-like sensor domain (PAS domain)"/>
    <property type="match status" value="2"/>
</dbReference>
<feature type="domain" description="PAS" evidence="8">
    <location>
        <begin position="806"/>
        <end position="876"/>
    </location>
</feature>
<feature type="region of interest" description="Disordered" evidence="6">
    <location>
        <begin position="527"/>
        <end position="637"/>
    </location>
</feature>
<dbReference type="NCBIfam" id="TIGR00229">
    <property type="entry name" value="sensory_box"/>
    <property type="match status" value="1"/>
</dbReference>
<dbReference type="SUPFAM" id="SSF55874">
    <property type="entry name" value="ATPase domain of HSP90 chaperone/DNA topoisomerase II/histidine kinase"/>
    <property type="match status" value="1"/>
</dbReference>
<protein>
    <recommendedName>
        <fullName evidence="2">histidine kinase</fullName>
        <ecNumber evidence="2">2.7.13.3</ecNumber>
    </recommendedName>
</protein>
<organism evidence="9 10">
    <name type="scientific">Nitratireductor aquimarinus</name>
    <dbReference type="NCBI Taxonomy" id="889300"/>
    <lineage>
        <taxon>Bacteria</taxon>
        <taxon>Pseudomonadati</taxon>
        <taxon>Pseudomonadota</taxon>
        <taxon>Alphaproteobacteria</taxon>
        <taxon>Hyphomicrobiales</taxon>
        <taxon>Phyllobacteriaceae</taxon>
        <taxon>Nitratireductor</taxon>
    </lineage>
</organism>
<dbReference type="Gene3D" id="1.10.287.130">
    <property type="match status" value="1"/>
</dbReference>
<dbReference type="PROSITE" id="PS50109">
    <property type="entry name" value="HIS_KIN"/>
    <property type="match status" value="1"/>
</dbReference>
<keyword evidence="3" id="KW-0597">Phosphoprotein</keyword>
<evidence type="ECO:0000256" key="5">
    <source>
        <dbReference type="ARBA" id="ARBA00022777"/>
    </source>
</evidence>
<dbReference type="RefSeq" id="WP_317562062.1">
    <property type="nucleotide sequence ID" value="NZ_JAWLIP010000008.1"/>
</dbReference>
<dbReference type="InterPro" id="IPR005467">
    <property type="entry name" value="His_kinase_dom"/>
</dbReference>
<gene>
    <name evidence="9" type="ORF">R2G56_17030</name>
</gene>
<accession>A0ABU4AP23</accession>
<dbReference type="PROSITE" id="PS50112">
    <property type="entry name" value="PAS"/>
    <property type="match status" value="1"/>
</dbReference>
<dbReference type="InterPro" id="IPR035965">
    <property type="entry name" value="PAS-like_dom_sf"/>
</dbReference>
<feature type="compositionally biased region" description="Low complexity" evidence="6">
    <location>
        <begin position="618"/>
        <end position="627"/>
    </location>
</feature>
<dbReference type="InterPro" id="IPR036890">
    <property type="entry name" value="HATPase_C_sf"/>
</dbReference>
<feature type="domain" description="Histidine kinase" evidence="7">
    <location>
        <begin position="949"/>
        <end position="1170"/>
    </location>
</feature>
<evidence type="ECO:0000256" key="4">
    <source>
        <dbReference type="ARBA" id="ARBA00022679"/>
    </source>
</evidence>
<evidence type="ECO:0000256" key="2">
    <source>
        <dbReference type="ARBA" id="ARBA00012438"/>
    </source>
</evidence>
<dbReference type="PRINTS" id="PR00344">
    <property type="entry name" value="BCTRLSENSOR"/>
</dbReference>
<dbReference type="InterPro" id="IPR004358">
    <property type="entry name" value="Sig_transdc_His_kin-like_C"/>
</dbReference>
<dbReference type="SMART" id="SM00387">
    <property type="entry name" value="HATPase_c"/>
    <property type="match status" value="1"/>
</dbReference>
<sequence>MASVSYSFVDIAVLDRVRERFAAGDALLVLSRTLDTVIWANGPGAALIGYRNIEEAIGAESNLSATTRRQISATPGFPRISGERTVGTRLGRGLRAPVVNLEASTISLPGGEQAILLALKATSMRMRDDAFRATAAVEGFDAADQFAALVDENGLVAASSSGFQKLGIERETLRALVDEVRDETDRLVKRMVEGGARQRPAAIAKLTDEPAWHLLVVVDEQNAPLQEAPAAPTVTTTPDDAPSPLVEEPAADAPAAQTTAHDDAPAETQATEADVASAPIAPSAAQVNNVASTMEMVEPEAQEPTKTPQRERPKGTVRFAWRTDSEGRFTALSDAFAEAIGPAAADVMGRRFRDVSNAFGLDPDGRIATLLERRDTWSGRTVMWPLEGTDLKIPVDLAALPIYGRGRVFEGFHGFGLARMGDAVTDPEGIGLVLIPGAPLPTRPVESAETPPAPEAEEEPVIEAPFDADLHDAPADEAEEPAAAETEGEPEAPVKIINLSEHRTAPAKENGLSPSEATAFREIGARLRENSGQTSDADKVAASETTDEAPVEDQPAVKGTVTEDSAPEAEAEAPSHEAEEAAPDDISAETNEPVADSAAQAETPVEDVHAPEPELTADDGASSSGESAHPETTEAVEAVEGAEARAAAEEAATPVSTAPVVPSAFFEKAADDREETSLLAGLPLPILIHAGDTLHFANRAFFDLTGYADLDALEENGGIGALFPESYEVSHTPADAQALTLKTAQGVEHDVHAHLQSVPWRTGKALLLALQPVEAETAEPALEAVAAPLLSEAPEETGQTAELQMHLAEMRAIVDTATDGVVIIDNDGHVRSTNQPAEALFGFDGEDVAGKPFTALFAIESQNAVRAHLESLSDNGVASVLNDGLEVIGREAQGRFIPLFMTIGRLPHESGFCAVLRDITQWKRAAEELTQARAEAERASSQKTEFLARVSHEIRTPLNAIIGFSELMMDEKFGPIGNDRYRDYLRDINRSGNHVLDLVNDLLDISKIEAGEQEMHYEAVSLNDILGETVAMMQPQANRERVIIRSSFASNLPDVVADPRSVRQIALNLLSNAVRYTAAGGQVIVSTAYSADGAVVMRVRDTGIGMNPAEVEEALKPFKQINSLKRKRGDGTGLGLPLTRAMVEANRAAFAIHSVPGEGTLVEVSFPPTRVLAD</sequence>
<feature type="region of interest" description="Disordered" evidence="6">
    <location>
        <begin position="228"/>
        <end position="281"/>
    </location>
</feature>
<name>A0ABU4AP23_9HYPH</name>
<feature type="compositionally biased region" description="Low complexity" evidence="6">
    <location>
        <begin position="228"/>
        <end position="242"/>
    </location>
</feature>
<dbReference type="PANTHER" id="PTHR43047">
    <property type="entry name" value="TWO-COMPONENT HISTIDINE PROTEIN KINASE"/>
    <property type="match status" value="1"/>
</dbReference>
<dbReference type="PANTHER" id="PTHR43047:SF72">
    <property type="entry name" value="OSMOSENSING HISTIDINE PROTEIN KINASE SLN1"/>
    <property type="match status" value="1"/>
</dbReference>
<dbReference type="InterPro" id="IPR013767">
    <property type="entry name" value="PAS_fold"/>
</dbReference>
<dbReference type="CDD" id="cd00082">
    <property type="entry name" value="HisKA"/>
    <property type="match status" value="1"/>
</dbReference>
<evidence type="ECO:0000256" key="3">
    <source>
        <dbReference type="ARBA" id="ARBA00022553"/>
    </source>
</evidence>
<evidence type="ECO:0000259" key="8">
    <source>
        <dbReference type="PROSITE" id="PS50112"/>
    </source>
</evidence>
<dbReference type="GO" id="GO:0016301">
    <property type="term" value="F:kinase activity"/>
    <property type="evidence" value="ECO:0007669"/>
    <property type="project" value="UniProtKB-KW"/>
</dbReference>
<evidence type="ECO:0000313" key="9">
    <source>
        <dbReference type="EMBL" id="MDV6228001.1"/>
    </source>
</evidence>
<feature type="region of interest" description="Disordered" evidence="6">
    <location>
        <begin position="438"/>
        <end position="457"/>
    </location>
</feature>
<dbReference type="EMBL" id="JAWLIP010000008">
    <property type="protein sequence ID" value="MDV6228001.1"/>
    <property type="molecule type" value="Genomic_DNA"/>
</dbReference>
<dbReference type="InterPro" id="IPR003661">
    <property type="entry name" value="HisK_dim/P_dom"/>
</dbReference>
<proteinExistence type="predicted"/>
<evidence type="ECO:0000256" key="6">
    <source>
        <dbReference type="SAM" id="MobiDB-lite"/>
    </source>
</evidence>
<dbReference type="SMART" id="SM00091">
    <property type="entry name" value="PAS"/>
    <property type="match status" value="3"/>
</dbReference>
<dbReference type="Pfam" id="PF13188">
    <property type="entry name" value="PAS_8"/>
    <property type="match status" value="1"/>
</dbReference>
<dbReference type="Pfam" id="PF00512">
    <property type="entry name" value="HisKA"/>
    <property type="match status" value="1"/>
</dbReference>
<comment type="catalytic activity">
    <reaction evidence="1">
        <text>ATP + protein L-histidine = ADP + protein N-phospho-L-histidine.</text>
        <dbReference type="EC" id="2.7.13.3"/>
    </reaction>
</comment>
<dbReference type="SUPFAM" id="SSF47384">
    <property type="entry name" value="Homodimeric domain of signal transducing histidine kinase"/>
    <property type="match status" value="1"/>
</dbReference>
<evidence type="ECO:0000313" key="10">
    <source>
        <dbReference type="Proteomes" id="UP001185659"/>
    </source>
</evidence>
<reference evidence="9 10" key="1">
    <citation type="submission" date="2023-10" db="EMBL/GenBank/DDBJ databases">
        <authorList>
            <person name="Venkata Ramana C."/>
            <person name="Sasikala C."/>
            <person name="Dhurka M."/>
        </authorList>
    </citation>
    <scope>NUCLEOTIDE SEQUENCE [LARGE SCALE GENOMIC DNA]</scope>
    <source>
        <strain evidence="9 10">KCTC 32151</strain>
    </source>
</reference>
<dbReference type="Pfam" id="PF02518">
    <property type="entry name" value="HATPase_c"/>
    <property type="match status" value="1"/>
</dbReference>
<dbReference type="InterPro" id="IPR036097">
    <property type="entry name" value="HisK_dim/P_sf"/>
</dbReference>
<dbReference type="Pfam" id="PF00989">
    <property type="entry name" value="PAS"/>
    <property type="match status" value="1"/>
</dbReference>
<dbReference type="Gene3D" id="3.30.565.10">
    <property type="entry name" value="Histidine kinase-like ATPase, C-terminal domain"/>
    <property type="match status" value="1"/>
</dbReference>
<keyword evidence="10" id="KW-1185">Reference proteome</keyword>
<dbReference type="Gene3D" id="3.30.450.20">
    <property type="entry name" value="PAS domain"/>
    <property type="match status" value="1"/>
</dbReference>
<dbReference type="Proteomes" id="UP001185659">
    <property type="component" value="Unassembled WGS sequence"/>
</dbReference>
<dbReference type="SMART" id="SM00388">
    <property type="entry name" value="HisKA"/>
    <property type="match status" value="1"/>
</dbReference>
<dbReference type="InterPro" id="IPR003594">
    <property type="entry name" value="HATPase_dom"/>
</dbReference>
<dbReference type="EC" id="2.7.13.3" evidence="2"/>
<dbReference type="CDD" id="cd00130">
    <property type="entry name" value="PAS"/>
    <property type="match status" value="1"/>
</dbReference>
<dbReference type="InterPro" id="IPR000014">
    <property type="entry name" value="PAS"/>
</dbReference>
<keyword evidence="5 9" id="KW-0418">Kinase</keyword>